<gene>
    <name evidence="2" type="ORF">WJX73_006903</name>
</gene>
<accession>A0AAW1PTP5</accession>
<dbReference type="AlphaFoldDB" id="A0AAW1PTP5"/>
<dbReference type="Proteomes" id="UP001465755">
    <property type="component" value="Unassembled WGS sequence"/>
</dbReference>
<reference evidence="2 3" key="1">
    <citation type="journal article" date="2024" name="Nat. Commun.">
        <title>Phylogenomics reveals the evolutionary origins of lichenization in chlorophyte algae.</title>
        <authorList>
            <person name="Puginier C."/>
            <person name="Libourel C."/>
            <person name="Otte J."/>
            <person name="Skaloud P."/>
            <person name="Haon M."/>
            <person name="Grisel S."/>
            <person name="Petersen M."/>
            <person name="Berrin J.G."/>
            <person name="Delaux P.M."/>
            <person name="Dal Grande F."/>
            <person name="Keller J."/>
        </authorList>
    </citation>
    <scope>NUCLEOTIDE SEQUENCE [LARGE SCALE GENOMIC DNA]</scope>
    <source>
        <strain evidence="2 3">SAG 2036</strain>
    </source>
</reference>
<comment type="caution">
    <text evidence="2">The sequence shown here is derived from an EMBL/GenBank/DDBJ whole genome shotgun (WGS) entry which is preliminary data.</text>
</comment>
<feature type="region of interest" description="Disordered" evidence="1">
    <location>
        <begin position="1"/>
        <end position="22"/>
    </location>
</feature>
<organism evidence="2 3">
    <name type="scientific">Symbiochloris irregularis</name>
    <dbReference type="NCBI Taxonomy" id="706552"/>
    <lineage>
        <taxon>Eukaryota</taxon>
        <taxon>Viridiplantae</taxon>
        <taxon>Chlorophyta</taxon>
        <taxon>core chlorophytes</taxon>
        <taxon>Trebouxiophyceae</taxon>
        <taxon>Trebouxiales</taxon>
        <taxon>Trebouxiaceae</taxon>
        <taxon>Symbiochloris</taxon>
    </lineage>
</organism>
<dbReference type="InterPro" id="IPR005024">
    <property type="entry name" value="Snf7_fam"/>
</dbReference>
<name>A0AAW1PTP5_9CHLO</name>
<dbReference type="GO" id="GO:0007034">
    <property type="term" value="P:vacuolar transport"/>
    <property type="evidence" value="ECO:0007669"/>
    <property type="project" value="InterPro"/>
</dbReference>
<feature type="region of interest" description="Disordered" evidence="1">
    <location>
        <begin position="181"/>
        <end position="211"/>
    </location>
</feature>
<protein>
    <submittedName>
        <fullName evidence="2">Uncharacterized protein</fullName>
    </submittedName>
</protein>
<evidence type="ECO:0000313" key="2">
    <source>
        <dbReference type="EMBL" id="KAK9811993.1"/>
    </source>
</evidence>
<sequence>MKLFEKKPNVKEQMRSSQREIGRGVRDLEREILALKREETRLIAEIKKSAKQGNTASTRILAKSLVRVRGQQTKMHAGIAQMQGVKSSMTTAAATSTVGHSMESAGKAMAGMNAVNDPRKIQQTMQQFAKQNAQMDMASEMMDDAIDGAMDDDMLEDETDDVVNQVLDDIGVDLSGKMTAAPRTKLGQHQAAPSHAAEEDDDLTARLGALR</sequence>
<dbReference type="Gene3D" id="6.10.140.1230">
    <property type="match status" value="1"/>
</dbReference>
<evidence type="ECO:0000313" key="3">
    <source>
        <dbReference type="Proteomes" id="UP001465755"/>
    </source>
</evidence>
<evidence type="ECO:0000256" key="1">
    <source>
        <dbReference type="SAM" id="MobiDB-lite"/>
    </source>
</evidence>
<dbReference type="EMBL" id="JALJOQ010000010">
    <property type="protein sequence ID" value="KAK9811993.1"/>
    <property type="molecule type" value="Genomic_DNA"/>
</dbReference>
<keyword evidence="3" id="KW-1185">Reference proteome</keyword>
<dbReference type="PANTHER" id="PTHR10476">
    <property type="entry name" value="CHARGED MULTIVESICULAR BODY PROTEIN"/>
    <property type="match status" value="1"/>
</dbReference>
<dbReference type="Pfam" id="PF03357">
    <property type="entry name" value="Snf7"/>
    <property type="match status" value="1"/>
</dbReference>
<proteinExistence type="predicted"/>